<accession>A0AA43AJI4</accession>
<feature type="transmembrane region" description="Helical" evidence="2">
    <location>
        <begin position="137"/>
        <end position="157"/>
    </location>
</feature>
<feature type="transmembrane region" description="Helical" evidence="2">
    <location>
        <begin position="169"/>
        <end position="188"/>
    </location>
</feature>
<dbReference type="AlphaFoldDB" id="A0AA43AJI4"/>
<evidence type="ECO:0000256" key="2">
    <source>
        <dbReference type="SAM" id="Phobius"/>
    </source>
</evidence>
<keyword evidence="2" id="KW-0472">Membrane</keyword>
<dbReference type="EMBL" id="JAOCFT010000001">
    <property type="protein sequence ID" value="MDH1898802.1"/>
    <property type="molecule type" value="Genomic_DNA"/>
</dbReference>
<dbReference type="RefSeq" id="WP_113069980.1">
    <property type="nucleotide sequence ID" value="NZ_CAWOMH010000175.1"/>
</dbReference>
<feature type="compositionally biased region" description="Gly residues" evidence="1">
    <location>
        <begin position="36"/>
        <end position="46"/>
    </location>
</feature>
<comment type="caution">
    <text evidence="3">The sequence shown here is derived from an EMBL/GenBank/DDBJ whole genome shotgun (WGS) entry which is preliminary data.</text>
</comment>
<feature type="region of interest" description="Disordered" evidence="1">
    <location>
        <begin position="33"/>
        <end position="56"/>
    </location>
</feature>
<protein>
    <submittedName>
        <fullName evidence="3">Uncharacterized protein</fullName>
    </submittedName>
</protein>
<organism evidence="3 4">
    <name type="scientific">Aeromonas caviae</name>
    <name type="common">Aeromonas punctata</name>
    <dbReference type="NCBI Taxonomy" id="648"/>
    <lineage>
        <taxon>Bacteria</taxon>
        <taxon>Pseudomonadati</taxon>
        <taxon>Pseudomonadota</taxon>
        <taxon>Gammaproteobacteria</taxon>
        <taxon>Aeromonadales</taxon>
        <taxon>Aeromonadaceae</taxon>
        <taxon>Aeromonas</taxon>
    </lineage>
</organism>
<keyword evidence="2" id="KW-1133">Transmembrane helix</keyword>
<name>A0AA43AJI4_AERCA</name>
<sequence length="214" mass="23294">MENFTHCGKEVEFWQVTGEVLGSNKYSETHVSVSSSGGGGYVGPNGGHVSAPSVHSTSSTITNHEFWIKTEDGLEKDIKLRGVDVPLRPGQKITLISAKRKGADEGLYSILVNHSAGKHWFINSAEELNKKLKLELLTGKSLLIAGAIIWGIAYLTAPEGYRGKSWDDASWEIALGAAGIFIVYRLIVKLSRVSGLIKKLESHLEDIAQSAYKN</sequence>
<evidence type="ECO:0000256" key="1">
    <source>
        <dbReference type="SAM" id="MobiDB-lite"/>
    </source>
</evidence>
<gene>
    <name evidence="3" type="ORF">N5I07_14785</name>
</gene>
<keyword evidence="2" id="KW-0812">Transmembrane</keyword>
<evidence type="ECO:0000313" key="4">
    <source>
        <dbReference type="Proteomes" id="UP001160758"/>
    </source>
</evidence>
<dbReference type="Proteomes" id="UP001160758">
    <property type="component" value="Unassembled WGS sequence"/>
</dbReference>
<reference evidence="3" key="1">
    <citation type="submission" date="2022-09" db="EMBL/GenBank/DDBJ databases">
        <title>Intensive care unit water sources are persistently colonized with multi-drug resistant bacteria and are the site of extensive horizontal gene transfer of antibiotic resistance genes.</title>
        <authorList>
            <person name="Diorio-Toth L."/>
        </authorList>
    </citation>
    <scope>NUCLEOTIDE SEQUENCE</scope>
    <source>
        <strain evidence="3">GD03796</strain>
    </source>
</reference>
<evidence type="ECO:0000313" key="3">
    <source>
        <dbReference type="EMBL" id="MDH1898802.1"/>
    </source>
</evidence>
<proteinExistence type="predicted"/>